<dbReference type="InterPro" id="IPR043502">
    <property type="entry name" value="DNA/RNA_pol_sf"/>
</dbReference>
<dbReference type="Proteomes" id="UP001318860">
    <property type="component" value="Unassembled WGS sequence"/>
</dbReference>
<organism evidence="1 2">
    <name type="scientific">Rehmannia glutinosa</name>
    <name type="common">Chinese foxglove</name>
    <dbReference type="NCBI Taxonomy" id="99300"/>
    <lineage>
        <taxon>Eukaryota</taxon>
        <taxon>Viridiplantae</taxon>
        <taxon>Streptophyta</taxon>
        <taxon>Embryophyta</taxon>
        <taxon>Tracheophyta</taxon>
        <taxon>Spermatophyta</taxon>
        <taxon>Magnoliopsida</taxon>
        <taxon>eudicotyledons</taxon>
        <taxon>Gunneridae</taxon>
        <taxon>Pentapetalae</taxon>
        <taxon>asterids</taxon>
        <taxon>lamiids</taxon>
        <taxon>Lamiales</taxon>
        <taxon>Orobanchaceae</taxon>
        <taxon>Rehmannieae</taxon>
        <taxon>Rehmannia</taxon>
    </lineage>
</organism>
<evidence type="ECO:0000313" key="1">
    <source>
        <dbReference type="EMBL" id="KAK6145621.1"/>
    </source>
</evidence>
<proteinExistence type="predicted"/>
<evidence type="ECO:0000313" key="2">
    <source>
        <dbReference type="Proteomes" id="UP001318860"/>
    </source>
</evidence>
<dbReference type="PANTHER" id="PTHR11439">
    <property type="entry name" value="GAG-POL-RELATED RETROTRANSPOSON"/>
    <property type="match status" value="1"/>
</dbReference>
<sequence>MRELTFFLGLQVKQLNDGTFISQTMYTRDLMKKFGLSSCKPVPSPVCSNTKLSLRDSPPLEDPTIYRSTVGALQYLTTTRAGISFVVNKLSQFLHEPTVNHWKLCKRVLRYLKGSINTGIIFQHVSPFTLECYADTDWTSCVDDRRSTSGFCVFLGLNIISWSSKKQHVVARSSTESEYRALALATTEVVGSPLSLLN</sequence>
<protein>
    <recommendedName>
        <fullName evidence="3">Mitochondrial protein</fullName>
    </recommendedName>
</protein>
<name>A0ABR0WG98_REHGL</name>
<gene>
    <name evidence="1" type="ORF">DH2020_022441</name>
</gene>
<keyword evidence="2" id="KW-1185">Reference proteome</keyword>
<accession>A0ABR0WG98</accession>
<dbReference type="PANTHER" id="PTHR11439:SF455">
    <property type="entry name" value="RLK (RECEPTOR-LIKE PROTEIN KINASE) 8, PUTATIVE-RELATED"/>
    <property type="match status" value="1"/>
</dbReference>
<dbReference type="EMBL" id="JABTTQ020000012">
    <property type="protein sequence ID" value="KAK6145621.1"/>
    <property type="molecule type" value="Genomic_DNA"/>
</dbReference>
<reference evidence="1 2" key="1">
    <citation type="journal article" date="2021" name="Comput. Struct. Biotechnol. J.">
        <title>De novo genome assembly of the potent medicinal plant Rehmannia glutinosa using nanopore technology.</title>
        <authorList>
            <person name="Ma L."/>
            <person name="Dong C."/>
            <person name="Song C."/>
            <person name="Wang X."/>
            <person name="Zheng X."/>
            <person name="Niu Y."/>
            <person name="Chen S."/>
            <person name="Feng W."/>
        </authorList>
    </citation>
    <scope>NUCLEOTIDE SEQUENCE [LARGE SCALE GENOMIC DNA]</scope>
    <source>
        <strain evidence="1">DH-2019</strain>
    </source>
</reference>
<evidence type="ECO:0008006" key="3">
    <source>
        <dbReference type="Google" id="ProtNLM"/>
    </source>
</evidence>
<dbReference type="CDD" id="cd09272">
    <property type="entry name" value="RNase_HI_RT_Ty1"/>
    <property type="match status" value="1"/>
</dbReference>
<dbReference type="SUPFAM" id="SSF56672">
    <property type="entry name" value="DNA/RNA polymerases"/>
    <property type="match status" value="1"/>
</dbReference>
<comment type="caution">
    <text evidence="1">The sequence shown here is derived from an EMBL/GenBank/DDBJ whole genome shotgun (WGS) entry which is preliminary data.</text>
</comment>